<sequence>MKVGKRDLGQPADRCGLSRFRPGTEQIPTASPAILRVLNSSDQTRPTPNPYKPRPAVQSPAAELSWSKDAVGVEVWRGEAFCLLSADVFLGGGGSYSSFAAGFISGRWMLLQIHRRRQSGEEKKRSREWPFGVSEFEVGGGVTPATFRDGGGQVEAEETRGVLMGSYPFMRLAFLTRGRTEVGRVGIGLRPVKFVLVAH</sequence>
<keyword evidence="3" id="KW-1185">Reference proteome</keyword>
<dbReference type="Proteomes" id="UP000824890">
    <property type="component" value="Unassembled WGS sequence"/>
</dbReference>
<comment type="caution">
    <text evidence="2">The sequence shown here is derived from an EMBL/GenBank/DDBJ whole genome shotgun (WGS) entry which is preliminary data.</text>
</comment>
<evidence type="ECO:0000313" key="3">
    <source>
        <dbReference type="Proteomes" id="UP000824890"/>
    </source>
</evidence>
<reference evidence="2 3" key="1">
    <citation type="submission" date="2021-05" db="EMBL/GenBank/DDBJ databases">
        <title>Genome Assembly of Synthetic Allotetraploid Brassica napus Reveals Homoeologous Exchanges between Subgenomes.</title>
        <authorList>
            <person name="Davis J.T."/>
        </authorList>
    </citation>
    <scope>NUCLEOTIDE SEQUENCE [LARGE SCALE GENOMIC DNA]</scope>
    <source>
        <strain evidence="3">cv. Da-Ae</strain>
        <tissue evidence="2">Seedling</tissue>
    </source>
</reference>
<feature type="region of interest" description="Disordered" evidence="1">
    <location>
        <begin position="38"/>
        <end position="59"/>
    </location>
</feature>
<evidence type="ECO:0000256" key="1">
    <source>
        <dbReference type="SAM" id="MobiDB-lite"/>
    </source>
</evidence>
<protein>
    <submittedName>
        <fullName evidence="2">Uncharacterized protein</fullName>
    </submittedName>
</protein>
<organism evidence="2 3">
    <name type="scientific">Brassica napus</name>
    <name type="common">Rape</name>
    <dbReference type="NCBI Taxonomy" id="3708"/>
    <lineage>
        <taxon>Eukaryota</taxon>
        <taxon>Viridiplantae</taxon>
        <taxon>Streptophyta</taxon>
        <taxon>Embryophyta</taxon>
        <taxon>Tracheophyta</taxon>
        <taxon>Spermatophyta</taxon>
        <taxon>Magnoliopsida</taxon>
        <taxon>eudicotyledons</taxon>
        <taxon>Gunneridae</taxon>
        <taxon>Pentapetalae</taxon>
        <taxon>rosids</taxon>
        <taxon>malvids</taxon>
        <taxon>Brassicales</taxon>
        <taxon>Brassicaceae</taxon>
        <taxon>Brassiceae</taxon>
        <taxon>Brassica</taxon>
    </lineage>
</organism>
<dbReference type="EMBL" id="JAGKQM010000008">
    <property type="protein sequence ID" value="KAH0914580.1"/>
    <property type="molecule type" value="Genomic_DNA"/>
</dbReference>
<evidence type="ECO:0000313" key="2">
    <source>
        <dbReference type="EMBL" id="KAH0914580.1"/>
    </source>
</evidence>
<feature type="region of interest" description="Disordered" evidence="1">
    <location>
        <begin position="1"/>
        <end position="26"/>
    </location>
</feature>
<accession>A0ABQ8CC09</accession>
<proteinExistence type="predicted"/>
<name>A0ABQ8CC09_BRANA</name>
<gene>
    <name evidence="2" type="ORF">HID58_029026</name>
</gene>